<organism evidence="1 2">
    <name type="scientific">Cryobacterium arcticum</name>
    <dbReference type="NCBI Taxonomy" id="670052"/>
    <lineage>
        <taxon>Bacteria</taxon>
        <taxon>Bacillati</taxon>
        <taxon>Actinomycetota</taxon>
        <taxon>Actinomycetes</taxon>
        <taxon>Micrococcales</taxon>
        <taxon>Microbacteriaceae</taxon>
        <taxon>Cryobacterium</taxon>
    </lineage>
</organism>
<gene>
    <name evidence="1" type="ORF">CTB96_02830</name>
</gene>
<protein>
    <recommendedName>
        <fullName evidence="3">Helix-turn-helix domain-containing protein</fullName>
    </recommendedName>
</protein>
<name>A0A317ZWX4_9MICO</name>
<proteinExistence type="predicted"/>
<comment type="caution">
    <text evidence="1">The sequence shown here is derived from an EMBL/GenBank/DDBJ whole genome shotgun (WGS) entry which is preliminary data.</text>
</comment>
<dbReference type="AlphaFoldDB" id="A0A317ZWX4"/>
<evidence type="ECO:0000313" key="1">
    <source>
        <dbReference type="EMBL" id="PXA71873.1"/>
    </source>
</evidence>
<sequence length="91" mass="9580">MNDTTSTASSDTIVCSTLGYTIRDAAAMLGVVESTIEGAIRKGSLRAIELPGRMPFITATGLQSWLDSLPDWLLSAPENAWDRCAGSSATS</sequence>
<reference evidence="1 2" key="1">
    <citation type="submission" date="2018-05" db="EMBL/GenBank/DDBJ databases">
        <title>Genetic diversity of glacier-inhabiting Cryobacterium bacteria in China and description of Cryobacterium mengkeensis sp. nov. and Arthrobacter glacialis sp. nov.</title>
        <authorList>
            <person name="Liu Q."/>
            <person name="Xin Y.-H."/>
        </authorList>
    </citation>
    <scope>NUCLEOTIDE SEQUENCE [LARGE SCALE GENOMIC DNA]</scope>
    <source>
        <strain evidence="1 2">SK-1</strain>
    </source>
</reference>
<dbReference type="Proteomes" id="UP000246722">
    <property type="component" value="Unassembled WGS sequence"/>
</dbReference>
<evidence type="ECO:0000313" key="2">
    <source>
        <dbReference type="Proteomes" id="UP000246722"/>
    </source>
</evidence>
<dbReference type="EMBL" id="QHLY01000005">
    <property type="protein sequence ID" value="PXA71873.1"/>
    <property type="molecule type" value="Genomic_DNA"/>
</dbReference>
<keyword evidence="2" id="KW-1185">Reference proteome</keyword>
<dbReference type="RefSeq" id="WP_110125396.1">
    <property type="nucleotide sequence ID" value="NZ_QHLY01000005.1"/>
</dbReference>
<accession>A0A317ZWX4</accession>
<evidence type="ECO:0008006" key="3">
    <source>
        <dbReference type="Google" id="ProtNLM"/>
    </source>
</evidence>